<organism evidence="2 3">
    <name type="scientific">Acerihabitans arboris</name>
    <dbReference type="NCBI Taxonomy" id="2691583"/>
    <lineage>
        <taxon>Bacteria</taxon>
        <taxon>Pseudomonadati</taxon>
        <taxon>Pseudomonadota</taxon>
        <taxon>Gammaproteobacteria</taxon>
        <taxon>Enterobacterales</taxon>
        <taxon>Pectobacteriaceae</taxon>
        <taxon>Acerihabitans</taxon>
    </lineage>
</organism>
<reference evidence="2 3" key="1">
    <citation type="submission" date="2019-12" db="EMBL/GenBank/DDBJ databases">
        <authorList>
            <person name="Lee S.D."/>
        </authorList>
    </citation>
    <scope>NUCLEOTIDE SEQUENCE [LARGE SCALE GENOMIC DNA]</scope>
    <source>
        <strain evidence="2 3">SAP-6</strain>
    </source>
</reference>
<name>A0A845SHC6_9GAMM</name>
<evidence type="ECO:0000313" key="2">
    <source>
        <dbReference type="EMBL" id="NDL62792.1"/>
    </source>
</evidence>
<dbReference type="Pfam" id="PF00149">
    <property type="entry name" value="Metallophos"/>
    <property type="match status" value="1"/>
</dbReference>
<dbReference type="EMBL" id="WUBS01000005">
    <property type="protein sequence ID" value="NDL62792.1"/>
    <property type="molecule type" value="Genomic_DNA"/>
</dbReference>
<gene>
    <name evidence="2" type="ORF">GRH90_08535</name>
</gene>
<accession>A0A845SHC6</accession>
<dbReference type="Proteomes" id="UP000461443">
    <property type="component" value="Unassembled WGS sequence"/>
</dbReference>
<dbReference type="AlphaFoldDB" id="A0A845SHC6"/>
<proteinExistence type="predicted"/>
<dbReference type="GO" id="GO:0016787">
    <property type="term" value="F:hydrolase activity"/>
    <property type="evidence" value="ECO:0007669"/>
    <property type="project" value="InterPro"/>
</dbReference>
<dbReference type="Gene3D" id="3.60.21.10">
    <property type="match status" value="1"/>
</dbReference>
<dbReference type="RefSeq" id="WP_162365521.1">
    <property type="nucleotide sequence ID" value="NZ_WUBS01000005.1"/>
</dbReference>
<comment type="caution">
    <text evidence="2">The sequence shown here is derived from an EMBL/GenBank/DDBJ whole genome shotgun (WGS) entry which is preliminary data.</text>
</comment>
<dbReference type="InterPro" id="IPR029052">
    <property type="entry name" value="Metallo-depent_PP-like"/>
</dbReference>
<keyword evidence="3" id="KW-1185">Reference proteome</keyword>
<reference evidence="2 3" key="2">
    <citation type="submission" date="2020-02" db="EMBL/GenBank/DDBJ databases">
        <title>The new genus of Enterobacteriales.</title>
        <authorList>
            <person name="Kim I.S."/>
        </authorList>
    </citation>
    <scope>NUCLEOTIDE SEQUENCE [LARGE SCALE GENOMIC DNA]</scope>
    <source>
        <strain evidence="2 3">SAP-6</strain>
    </source>
</reference>
<dbReference type="InterPro" id="IPR004843">
    <property type="entry name" value="Calcineurin-like_PHP"/>
</dbReference>
<evidence type="ECO:0000313" key="3">
    <source>
        <dbReference type="Proteomes" id="UP000461443"/>
    </source>
</evidence>
<protein>
    <recommendedName>
        <fullName evidence="1">Calcineurin-like phosphoesterase domain-containing protein</fullName>
    </recommendedName>
</protein>
<sequence>MLIAQITDIHATPNNGNMARLHRVMSWIETVRPDLLIVTGDLIDHEWYEGYAAIEVELRRAKCRFLVLPGNSDDDDKEAMREGLEEISEHAGVESGVGAT</sequence>
<feature type="domain" description="Calcineurin-like phosphoesterase" evidence="1">
    <location>
        <begin position="1"/>
        <end position="80"/>
    </location>
</feature>
<evidence type="ECO:0000259" key="1">
    <source>
        <dbReference type="Pfam" id="PF00149"/>
    </source>
</evidence>
<dbReference type="SUPFAM" id="SSF56300">
    <property type="entry name" value="Metallo-dependent phosphatases"/>
    <property type="match status" value="1"/>
</dbReference>